<evidence type="ECO:0000313" key="1">
    <source>
        <dbReference type="EMBL" id="KAK8537569.1"/>
    </source>
</evidence>
<dbReference type="Proteomes" id="UP001472677">
    <property type="component" value="Unassembled WGS sequence"/>
</dbReference>
<comment type="caution">
    <text evidence="1">The sequence shown here is derived from an EMBL/GenBank/DDBJ whole genome shotgun (WGS) entry which is preliminary data.</text>
</comment>
<dbReference type="PANTHER" id="PTHR35104">
    <property type="entry name" value="OS03G0807000 PROTEIN"/>
    <property type="match status" value="1"/>
</dbReference>
<organism evidence="1 2">
    <name type="scientific">Hibiscus sabdariffa</name>
    <name type="common">roselle</name>
    <dbReference type="NCBI Taxonomy" id="183260"/>
    <lineage>
        <taxon>Eukaryota</taxon>
        <taxon>Viridiplantae</taxon>
        <taxon>Streptophyta</taxon>
        <taxon>Embryophyta</taxon>
        <taxon>Tracheophyta</taxon>
        <taxon>Spermatophyta</taxon>
        <taxon>Magnoliopsida</taxon>
        <taxon>eudicotyledons</taxon>
        <taxon>Gunneridae</taxon>
        <taxon>Pentapetalae</taxon>
        <taxon>rosids</taxon>
        <taxon>malvids</taxon>
        <taxon>Malvales</taxon>
        <taxon>Malvaceae</taxon>
        <taxon>Malvoideae</taxon>
        <taxon>Hibiscus</taxon>
    </lineage>
</organism>
<dbReference type="EMBL" id="JBBPBM010000028">
    <property type="protein sequence ID" value="KAK8537569.1"/>
    <property type="molecule type" value="Genomic_DNA"/>
</dbReference>
<proteinExistence type="predicted"/>
<name>A0ABR2DF76_9ROSI</name>
<protein>
    <submittedName>
        <fullName evidence="1">Uncharacterized protein</fullName>
    </submittedName>
</protein>
<gene>
    <name evidence="1" type="ORF">V6N12_043726</name>
</gene>
<reference evidence="1 2" key="1">
    <citation type="journal article" date="2024" name="G3 (Bethesda)">
        <title>Genome assembly of Hibiscus sabdariffa L. provides insights into metabolisms of medicinal natural products.</title>
        <authorList>
            <person name="Kim T."/>
        </authorList>
    </citation>
    <scope>NUCLEOTIDE SEQUENCE [LARGE SCALE GENOMIC DNA]</scope>
    <source>
        <strain evidence="1">TK-2024</strain>
        <tissue evidence="1">Old leaves</tissue>
    </source>
</reference>
<keyword evidence="2" id="KW-1185">Reference proteome</keyword>
<dbReference type="PANTHER" id="PTHR35104:SF13">
    <property type="entry name" value="OS03G0807000 PROTEIN"/>
    <property type="match status" value="1"/>
</dbReference>
<accession>A0ABR2DF76</accession>
<sequence length="84" mass="9355">MVVNGRVVVAIANLSANLCQYIACNPERLSSEQVLYLIFCLPCTHIGRLAHSFWLCLCFNPPDHHPLPDDDDDDDDTDNASNPD</sequence>
<evidence type="ECO:0000313" key="2">
    <source>
        <dbReference type="Proteomes" id="UP001472677"/>
    </source>
</evidence>